<dbReference type="Proteomes" id="UP000236592">
    <property type="component" value="Chromosome"/>
</dbReference>
<dbReference type="OrthoDB" id="1422566at2"/>
<sequence>MTNPLKKEIDDFLNKIALYESLHYQTKVHLSNTIKQIEKKNESNSGIEPFIGTKLIIGDLTGKSANGWKLNYPTEFQIEIKGQEEMIKSIDTLISQNGMTFLANCYEILESFLFNIIGEFLNVYPTYQKHLKVKKELLTDQKEFLRKYYRSKNNTALLKLLREISPNYKESENLNNTDINLNDWYYVITNVRHSIVHSLHLLDTKKLNFSKNQMFIYKTFFSHEEIQGSWKLIMTYEETKKQINLIAEFGFMIFKSLSNEQNEDRKILHNLK</sequence>
<gene>
    <name evidence="1" type="ORF">C1A40_13390</name>
</gene>
<name>A0A2I7SKD8_9FLAO</name>
<evidence type="ECO:0000313" key="2">
    <source>
        <dbReference type="Proteomes" id="UP000236592"/>
    </source>
</evidence>
<accession>A0A2I7SKD8</accession>
<proteinExistence type="predicted"/>
<dbReference type="EMBL" id="CP025938">
    <property type="protein sequence ID" value="AUS06376.1"/>
    <property type="molecule type" value="Genomic_DNA"/>
</dbReference>
<organism evidence="1 2">
    <name type="scientific">Pseudotamlana carrageenivorans</name>
    <dbReference type="NCBI Taxonomy" id="2069432"/>
    <lineage>
        <taxon>Bacteria</taxon>
        <taxon>Pseudomonadati</taxon>
        <taxon>Bacteroidota</taxon>
        <taxon>Flavobacteriia</taxon>
        <taxon>Flavobacteriales</taxon>
        <taxon>Flavobacteriaceae</taxon>
        <taxon>Pseudotamlana</taxon>
    </lineage>
</organism>
<protein>
    <recommendedName>
        <fullName evidence="3">RiboL-PSP-HEPN domain-containing protein</fullName>
    </recommendedName>
</protein>
<keyword evidence="2" id="KW-1185">Reference proteome</keyword>
<evidence type="ECO:0008006" key="3">
    <source>
        <dbReference type="Google" id="ProtNLM"/>
    </source>
</evidence>
<reference evidence="2" key="1">
    <citation type="submission" date="2018-01" db="EMBL/GenBank/DDBJ databases">
        <title>Complete genome of Tamlana sp. UJ94.</title>
        <authorList>
            <person name="Jung J."/>
            <person name="Chung D."/>
            <person name="Bae S.S."/>
            <person name="Baek K."/>
        </authorList>
    </citation>
    <scope>NUCLEOTIDE SEQUENCE [LARGE SCALE GENOMIC DNA]</scope>
    <source>
        <strain evidence="2">UJ94</strain>
    </source>
</reference>
<dbReference type="AlphaFoldDB" id="A0A2I7SKD8"/>
<evidence type="ECO:0000313" key="1">
    <source>
        <dbReference type="EMBL" id="AUS06376.1"/>
    </source>
</evidence>
<dbReference type="KEGG" id="taj:C1A40_13390"/>
<dbReference type="RefSeq" id="WP_102996329.1">
    <property type="nucleotide sequence ID" value="NZ_CP025938.1"/>
</dbReference>